<dbReference type="EMBL" id="HBFW01014035">
    <property type="protein sequence ID" value="CAD8937858.1"/>
    <property type="molecule type" value="Transcribed_RNA"/>
</dbReference>
<evidence type="ECO:0000256" key="2">
    <source>
        <dbReference type="ARBA" id="ARBA00023242"/>
    </source>
</evidence>
<name>A0A7S1D4F4_CYCTE</name>
<dbReference type="AlphaFoldDB" id="A0A7S1D4F4"/>
<feature type="region of interest" description="Disordered" evidence="3">
    <location>
        <begin position="111"/>
        <end position="137"/>
    </location>
</feature>
<dbReference type="InterPro" id="IPR036546">
    <property type="entry name" value="MED15_KIX"/>
</dbReference>
<accession>A0A7S1D4F4</accession>
<dbReference type="GO" id="GO:0003712">
    <property type="term" value="F:transcription coregulator activity"/>
    <property type="evidence" value="ECO:0007669"/>
    <property type="project" value="InterPro"/>
</dbReference>
<evidence type="ECO:0000256" key="1">
    <source>
        <dbReference type="ARBA" id="ARBA00004123"/>
    </source>
</evidence>
<organism evidence="5">
    <name type="scientific">Cyclophora tenuis</name>
    <name type="common">Marine diatom</name>
    <dbReference type="NCBI Taxonomy" id="216820"/>
    <lineage>
        <taxon>Eukaryota</taxon>
        <taxon>Sar</taxon>
        <taxon>Stramenopiles</taxon>
        <taxon>Ochrophyta</taxon>
        <taxon>Bacillariophyta</taxon>
        <taxon>Fragilariophyceae</taxon>
        <taxon>Fragilariophycidae</taxon>
        <taxon>Cyclophorales</taxon>
        <taxon>Cyclophoraceae</taxon>
        <taxon>Cyclophora</taxon>
    </lineage>
</organism>
<evidence type="ECO:0000313" key="5">
    <source>
        <dbReference type="EMBL" id="CAD8937858.1"/>
    </source>
</evidence>
<evidence type="ECO:0000256" key="3">
    <source>
        <dbReference type="SAM" id="MobiDB-lite"/>
    </source>
</evidence>
<dbReference type="GO" id="GO:0005634">
    <property type="term" value="C:nucleus"/>
    <property type="evidence" value="ECO:0007669"/>
    <property type="project" value="UniProtKB-SubCell"/>
</dbReference>
<proteinExistence type="predicted"/>
<comment type="subcellular location">
    <subcellularLocation>
        <location evidence="1">Nucleus</location>
    </subcellularLocation>
</comment>
<feature type="domain" description="Mediator complex subunit 15 KIX" evidence="4">
    <location>
        <begin position="48"/>
        <end position="119"/>
    </location>
</feature>
<dbReference type="Gene3D" id="1.10.246.20">
    <property type="entry name" value="Coactivator CBP, KIX domain"/>
    <property type="match status" value="1"/>
</dbReference>
<gene>
    <name evidence="5" type="ORF">CTEN0397_LOCUS8921</name>
</gene>
<reference evidence="5" key="1">
    <citation type="submission" date="2021-01" db="EMBL/GenBank/DDBJ databases">
        <authorList>
            <person name="Corre E."/>
            <person name="Pelletier E."/>
            <person name="Niang G."/>
            <person name="Scheremetjew M."/>
            <person name="Finn R."/>
            <person name="Kale V."/>
            <person name="Holt S."/>
            <person name="Cochrane G."/>
            <person name="Meng A."/>
            <person name="Brown T."/>
            <person name="Cohen L."/>
        </authorList>
    </citation>
    <scope>NUCLEOTIDE SEQUENCE</scope>
    <source>
        <strain evidence="5">ECT3854</strain>
    </source>
</reference>
<dbReference type="GO" id="GO:0006355">
    <property type="term" value="P:regulation of DNA-templated transcription"/>
    <property type="evidence" value="ECO:0007669"/>
    <property type="project" value="InterPro"/>
</dbReference>
<protein>
    <recommendedName>
        <fullName evidence="4">Mediator complex subunit 15 KIX domain-containing protein</fullName>
    </recommendedName>
</protein>
<sequence>MINRKTLEEMWAEQHEEGRNNVSCSAFVADSRPRVVKPWQRGDDPTQLEHRKLTILAIVHMFNQRFPNPPPELKKHMAQMARRVELTLYKSAKSLEEYVDDSTLKRRMTAVARQIRRRRDGQRSAEARKKSKFNPSR</sequence>
<evidence type="ECO:0000259" key="4">
    <source>
        <dbReference type="Pfam" id="PF16987"/>
    </source>
</evidence>
<dbReference type="InterPro" id="IPR036529">
    <property type="entry name" value="KIX_dom_sf"/>
</dbReference>
<dbReference type="Pfam" id="PF16987">
    <property type="entry name" value="KIX_2"/>
    <property type="match status" value="1"/>
</dbReference>
<keyword evidence="2" id="KW-0539">Nucleus</keyword>